<dbReference type="InterPro" id="IPR036271">
    <property type="entry name" value="Tet_transcr_reg_TetR-rel_C_sf"/>
</dbReference>
<dbReference type="EMBL" id="CP113836">
    <property type="protein sequence ID" value="WAL63381.1"/>
    <property type="molecule type" value="Genomic_DNA"/>
</dbReference>
<sequence length="68" mass="7716">MRDTGCRAAARHRHRRRYFDEIIAPCRAAVYRILRRGIAAGEIRPDIEFVGELLVAPILARAGTGRAW</sequence>
<dbReference type="RefSeq" id="WP_268441299.1">
    <property type="nucleotide sequence ID" value="NZ_CP113836.1"/>
</dbReference>
<dbReference type="Pfam" id="PF16859">
    <property type="entry name" value="TetR_C_11"/>
    <property type="match status" value="1"/>
</dbReference>
<keyword evidence="5" id="KW-1185">Reference proteome</keyword>
<dbReference type="Gene3D" id="1.10.357.10">
    <property type="entry name" value="Tetracycline Repressor, domain 2"/>
    <property type="match status" value="1"/>
</dbReference>
<organism evidence="4 5">
    <name type="scientific">Amycolatopsis cynarae</name>
    <dbReference type="NCBI Taxonomy" id="2995223"/>
    <lineage>
        <taxon>Bacteria</taxon>
        <taxon>Bacillati</taxon>
        <taxon>Actinomycetota</taxon>
        <taxon>Actinomycetes</taxon>
        <taxon>Pseudonocardiales</taxon>
        <taxon>Pseudonocardiaceae</taxon>
        <taxon>Amycolatopsis</taxon>
    </lineage>
</organism>
<keyword evidence="2" id="KW-0804">Transcription</keyword>
<dbReference type="SUPFAM" id="SSF48498">
    <property type="entry name" value="Tetracyclin repressor-like, C-terminal domain"/>
    <property type="match status" value="1"/>
</dbReference>
<name>A0ABY7ATZ3_9PSEU</name>
<accession>A0ABY7ATZ3</accession>
<reference evidence="4" key="1">
    <citation type="submission" date="2022-11" db="EMBL/GenBank/DDBJ databases">
        <authorList>
            <person name="Mo P."/>
        </authorList>
    </citation>
    <scope>NUCLEOTIDE SEQUENCE</scope>
    <source>
        <strain evidence="4">HUAS 11-8</strain>
    </source>
</reference>
<feature type="domain" description="Tetracyclin repressor-like C-terminal" evidence="3">
    <location>
        <begin position="8"/>
        <end position="64"/>
    </location>
</feature>
<proteinExistence type="predicted"/>
<evidence type="ECO:0000313" key="4">
    <source>
        <dbReference type="EMBL" id="WAL63381.1"/>
    </source>
</evidence>
<protein>
    <submittedName>
        <fullName evidence="4">TetR/AcrR family transcriptional regulator C-terminal ligand-binding domain-containing protein</fullName>
    </submittedName>
</protein>
<evidence type="ECO:0000256" key="2">
    <source>
        <dbReference type="ARBA" id="ARBA00023163"/>
    </source>
</evidence>
<keyword evidence="1" id="KW-0805">Transcription regulation</keyword>
<gene>
    <name evidence="4" type="ORF">ORV05_20410</name>
</gene>
<evidence type="ECO:0000313" key="5">
    <source>
        <dbReference type="Proteomes" id="UP001163203"/>
    </source>
</evidence>
<dbReference type="InterPro" id="IPR011075">
    <property type="entry name" value="TetR_C"/>
</dbReference>
<evidence type="ECO:0000259" key="3">
    <source>
        <dbReference type="Pfam" id="PF16859"/>
    </source>
</evidence>
<dbReference type="Proteomes" id="UP001163203">
    <property type="component" value="Chromosome"/>
</dbReference>
<evidence type="ECO:0000256" key="1">
    <source>
        <dbReference type="ARBA" id="ARBA00023015"/>
    </source>
</evidence>